<feature type="compositionally biased region" description="Basic and acidic residues" evidence="2">
    <location>
        <begin position="1"/>
        <end position="10"/>
    </location>
</feature>
<feature type="coiled-coil region" evidence="1">
    <location>
        <begin position="1345"/>
        <end position="1372"/>
    </location>
</feature>
<keyword evidence="4" id="KW-1185">Reference proteome</keyword>
<evidence type="ECO:0000256" key="2">
    <source>
        <dbReference type="SAM" id="MobiDB-lite"/>
    </source>
</evidence>
<evidence type="ECO:0000313" key="4">
    <source>
        <dbReference type="Proteomes" id="UP000297245"/>
    </source>
</evidence>
<protein>
    <submittedName>
        <fullName evidence="3">Uncharacterized protein</fullName>
    </submittedName>
</protein>
<feature type="region of interest" description="Disordered" evidence="2">
    <location>
        <begin position="1"/>
        <end position="48"/>
    </location>
</feature>
<organism evidence="3 4">
    <name type="scientific">Dendrothele bispora (strain CBS 962.96)</name>
    <dbReference type="NCBI Taxonomy" id="1314807"/>
    <lineage>
        <taxon>Eukaryota</taxon>
        <taxon>Fungi</taxon>
        <taxon>Dikarya</taxon>
        <taxon>Basidiomycota</taxon>
        <taxon>Agaricomycotina</taxon>
        <taxon>Agaricomycetes</taxon>
        <taxon>Agaricomycetidae</taxon>
        <taxon>Agaricales</taxon>
        <taxon>Agaricales incertae sedis</taxon>
        <taxon>Dendrothele</taxon>
    </lineage>
</organism>
<name>A0A4S8MDW2_DENBC</name>
<evidence type="ECO:0000256" key="1">
    <source>
        <dbReference type="SAM" id="Coils"/>
    </source>
</evidence>
<proteinExistence type="predicted"/>
<keyword evidence="1" id="KW-0175">Coiled coil</keyword>
<sequence length="1427" mass="160752">MSQSPHRFDKPLPSINADESSSTTPRAAPKSLSHEASTRSFDAAHGAVFRDTNPSKRELKIDEIAERVEEAAEGPISAYEALSDFYEENEEAIKSAAETIASLEVDSKTLESTISAFSETSKVVIAGLEALSEVHPFISAAVVAFKLVITLNVTRGENTRKVIGLKVQMQNTMVALFQLRHMRDPDVRGPDNITIQDRMQGLIHILAKDIEETGSFCDHYLKKGFLAKTLKSQIYERRLARYADRFVYHRQNLEFEMNKHAALGIDTANTKLDSQSSQLTAISSHLEDMLALMKRLETPRERELGKFIKEKGGPHVCVQNNQLLMELIEMSGEGLGSITSSRSGDPEKDLASAKWALSRELEENLDVALTKNWMLFEKKLEAQGRQMKVFFESSLRQEGEHIISTILAGAHERIVDPDMQAIWRDMGWKSSVKARHFVLALQDYFTQKFKIEAANNLGNSAYLSPASTISLLSLFSNAFSSSTNIPRERWAVAHIHVAHVQPILEAIDDDGTGFISINEVNTFVGSRPDGWSLPLWICYWAAGWHASIHKYQSKIYSLIQRMFYIYNLVGVLPANRRSILEYLCHYSFTRIDFLLRSTRKPESTVTEDHALRKLMEVYTETEEDRLEKGLETFGYEIDTADTVELITGPGRIERFVYPLLYLLLKRQLKVMYLACDHVLDPEEFIAFNGTLMSIFGAVDERIAVLTSIFRQTHSDVRDRLGNFAFGMLQLSSDTPAPDTKNNSLAMVSYYDPDVDAVAEEIFSVDILKYGTKDSLDSRIYDFEENFVLDGNLVIPAADVKGAGNTKQTKRTEDATKDSKSTSVPTTKDAKDTKVTVKDARDTKNAPTTTDGTKDTKTTAKDVKDATGVGTTTQTIPVSPKHPLEGYWAGHLWTEDSKEVYSTRGLFQIFIKSVDGKGQVIGVAENYLETMVVSGRLSSNDMNGGTDVKLVFRDDSDGYVMVLKGTLDLKRETLSGTHRLAGYDVDVIDMDRVSDVRDDGTLDPLAELENLAKLSSPVLEEAPVSLDLDSDATSSLIVKRTFSFNRTPASAWKFRAHPSQLDRLQTARERWMFAYLSVRDLVRQQKCSWSYLKERFAERRRFLEFSIRQKVDWLNYTPRMPLSAEERIEFRKLVQNIHPGDGRFYSSLVVPLLGSIYEHHPFTCDSCGREIIGSRLLCLQRRCLEDNYSFNVNLCVTCRDTTPGGHDWQHLTSHSLLKLDYAPLDSDMAWIIPEARVIVDRVKGVFRTKESVKPGSDKSREVPESVGTSDNLKNRQTNNMETICCCCRKEVSLPCWVCQYCSPDAYICDECEAKKMLPLEDGPAPWHDPNQHHVIRIKNSQVVLEAPTVETRLVSLEKKLSDLETKLEVHLKDLDEGDESRQALTRRELGGHVKSLEDKLEHRLAGLESLLQGIIGRLQVPGVPLTKS</sequence>
<feature type="region of interest" description="Disordered" evidence="2">
    <location>
        <begin position="1249"/>
        <end position="1272"/>
    </location>
</feature>
<dbReference type="EMBL" id="ML179100">
    <property type="protein sequence ID" value="THV00737.1"/>
    <property type="molecule type" value="Genomic_DNA"/>
</dbReference>
<accession>A0A4S8MDW2</accession>
<feature type="compositionally biased region" description="Basic and acidic residues" evidence="2">
    <location>
        <begin position="827"/>
        <end position="843"/>
    </location>
</feature>
<dbReference type="PROSITE" id="PS00018">
    <property type="entry name" value="EF_HAND_1"/>
    <property type="match status" value="1"/>
</dbReference>
<dbReference type="SUPFAM" id="SSF57850">
    <property type="entry name" value="RING/U-box"/>
    <property type="match status" value="1"/>
</dbReference>
<dbReference type="InterPro" id="IPR018247">
    <property type="entry name" value="EF_Hand_1_Ca_BS"/>
</dbReference>
<feature type="compositionally biased region" description="Basic and acidic residues" evidence="2">
    <location>
        <begin position="809"/>
        <end position="819"/>
    </location>
</feature>
<reference evidence="3 4" key="1">
    <citation type="journal article" date="2019" name="Nat. Ecol. Evol.">
        <title>Megaphylogeny resolves global patterns of mushroom evolution.</title>
        <authorList>
            <person name="Varga T."/>
            <person name="Krizsan K."/>
            <person name="Foldi C."/>
            <person name="Dima B."/>
            <person name="Sanchez-Garcia M."/>
            <person name="Sanchez-Ramirez S."/>
            <person name="Szollosi G.J."/>
            <person name="Szarkandi J.G."/>
            <person name="Papp V."/>
            <person name="Albert L."/>
            <person name="Andreopoulos W."/>
            <person name="Angelini C."/>
            <person name="Antonin V."/>
            <person name="Barry K.W."/>
            <person name="Bougher N.L."/>
            <person name="Buchanan P."/>
            <person name="Buyck B."/>
            <person name="Bense V."/>
            <person name="Catcheside P."/>
            <person name="Chovatia M."/>
            <person name="Cooper J."/>
            <person name="Damon W."/>
            <person name="Desjardin D."/>
            <person name="Finy P."/>
            <person name="Geml J."/>
            <person name="Haridas S."/>
            <person name="Hughes K."/>
            <person name="Justo A."/>
            <person name="Karasinski D."/>
            <person name="Kautmanova I."/>
            <person name="Kiss B."/>
            <person name="Kocsube S."/>
            <person name="Kotiranta H."/>
            <person name="LaButti K.M."/>
            <person name="Lechner B.E."/>
            <person name="Liimatainen K."/>
            <person name="Lipzen A."/>
            <person name="Lukacs Z."/>
            <person name="Mihaltcheva S."/>
            <person name="Morgado L.N."/>
            <person name="Niskanen T."/>
            <person name="Noordeloos M.E."/>
            <person name="Ohm R.A."/>
            <person name="Ortiz-Santana B."/>
            <person name="Ovrebo C."/>
            <person name="Racz N."/>
            <person name="Riley R."/>
            <person name="Savchenko A."/>
            <person name="Shiryaev A."/>
            <person name="Soop K."/>
            <person name="Spirin V."/>
            <person name="Szebenyi C."/>
            <person name="Tomsovsky M."/>
            <person name="Tulloss R.E."/>
            <person name="Uehling J."/>
            <person name="Grigoriev I.V."/>
            <person name="Vagvolgyi C."/>
            <person name="Papp T."/>
            <person name="Martin F.M."/>
            <person name="Miettinen O."/>
            <person name="Hibbett D.S."/>
            <person name="Nagy L.G."/>
        </authorList>
    </citation>
    <scope>NUCLEOTIDE SEQUENCE [LARGE SCALE GENOMIC DNA]</scope>
    <source>
        <strain evidence="3 4">CBS 962.96</strain>
    </source>
</reference>
<evidence type="ECO:0000313" key="3">
    <source>
        <dbReference type="EMBL" id="THV00737.1"/>
    </source>
</evidence>
<dbReference type="Proteomes" id="UP000297245">
    <property type="component" value="Unassembled WGS sequence"/>
</dbReference>
<feature type="compositionally biased region" description="Basic and acidic residues" evidence="2">
    <location>
        <begin position="1249"/>
        <end position="1262"/>
    </location>
</feature>
<gene>
    <name evidence="3" type="ORF">K435DRAFT_718738</name>
</gene>
<feature type="region of interest" description="Disordered" evidence="2">
    <location>
        <begin position="802"/>
        <end position="858"/>
    </location>
</feature>
<dbReference type="OrthoDB" id="2122982at2759"/>